<dbReference type="InterPro" id="IPR016186">
    <property type="entry name" value="C-type_lectin-like/link_sf"/>
</dbReference>
<keyword evidence="4" id="KW-1185">Reference proteome</keyword>
<comment type="caution">
    <text evidence="3">The sequence shown here is derived from an EMBL/GenBank/DDBJ whole genome shotgun (WGS) entry which is preliminary data.</text>
</comment>
<evidence type="ECO:0000313" key="3">
    <source>
        <dbReference type="EMBL" id="KAL1272099.1"/>
    </source>
</evidence>
<feature type="chain" id="PRO_5047404419" description="C-type lectin domain-containing protein" evidence="1">
    <location>
        <begin position="20"/>
        <end position="208"/>
    </location>
</feature>
<dbReference type="EMBL" id="JAYMGO010000007">
    <property type="protein sequence ID" value="KAL1272099.1"/>
    <property type="molecule type" value="Genomic_DNA"/>
</dbReference>
<gene>
    <name evidence="3" type="ORF">QQF64_031115</name>
</gene>
<dbReference type="PANTHER" id="PTHR45784:SF3">
    <property type="entry name" value="C-TYPE LECTIN DOMAIN FAMILY 4 MEMBER K-LIKE-RELATED"/>
    <property type="match status" value="1"/>
</dbReference>
<organism evidence="3 4">
    <name type="scientific">Cirrhinus molitorella</name>
    <name type="common">mud carp</name>
    <dbReference type="NCBI Taxonomy" id="172907"/>
    <lineage>
        <taxon>Eukaryota</taxon>
        <taxon>Metazoa</taxon>
        <taxon>Chordata</taxon>
        <taxon>Craniata</taxon>
        <taxon>Vertebrata</taxon>
        <taxon>Euteleostomi</taxon>
        <taxon>Actinopterygii</taxon>
        <taxon>Neopterygii</taxon>
        <taxon>Teleostei</taxon>
        <taxon>Ostariophysi</taxon>
        <taxon>Cypriniformes</taxon>
        <taxon>Cyprinidae</taxon>
        <taxon>Labeoninae</taxon>
        <taxon>Labeonini</taxon>
        <taxon>Cirrhinus</taxon>
    </lineage>
</organism>
<dbReference type="SMART" id="SM00034">
    <property type="entry name" value="CLECT"/>
    <property type="match status" value="1"/>
</dbReference>
<dbReference type="PROSITE" id="PS50041">
    <property type="entry name" value="C_TYPE_LECTIN_2"/>
    <property type="match status" value="1"/>
</dbReference>
<sequence length="208" mass="23611">MKSVLLSLLLAALMRSTFSQTRMFYFVPDSLSWSEAQTHCRQHHIDLATVYNQTDLDEMMRVISQQVYKGEAWVGLSRTDASASWVWSDQSPITFVPWGTNQPNNLANNQYCVAVTPNAKFNDLECPRKLPFVCYTERLKQTVRLKVKTSGDINDPAVNTEVLQQIEELLKANGLTDYAKLSWKIQPDGNVFQKSRRSDATSPPQTCS</sequence>
<dbReference type="SUPFAM" id="SSF56436">
    <property type="entry name" value="C-type lectin-like"/>
    <property type="match status" value="1"/>
</dbReference>
<evidence type="ECO:0000259" key="2">
    <source>
        <dbReference type="PROSITE" id="PS50041"/>
    </source>
</evidence>
<feature type="signal peptide" evidence="1">
    <location>
        <begin position="1"/>
        <end position="19"/>
    </location>
</feature>
<evidence type="ECO:0000313" key="4">
    <source>
        <dbReference type="Proteomes" id="UP001558613"/>
    </source>
</evidence>
<dbReference type="PANTHER" id="PTHR45784">
    <property type="entry name" value="C-TYPE LECTIN DOMAIN FAMILY 20 MEMBER A-RELATED"/>
    <property type="match status" value="1"/>
</dbReference>
<accession>A0ABR3N581</accession>
<dbReference type="Gene3D" id="3.10.100.10">
    <property type="entry name" value="Mannose-Binding Protein A, subunit A"/>
    <property type="match status" value="1"/>
</dbReference>
<dbReference type="InterPro" id="IPR016187">
    <property type="entry name" value="CTDL_fold"/>
</dbReference>
<name>A0ABR3N581_9TELE</name>
<protein>
    <recommendedName>
        <fullName evidence="2">C-type lectin domain-containing protein</fullName>
    </recommendedName>
</protein>
<dbReference type="Proteomes" id="UP001558613">
    <property type="component" value="Unassembled WGS sequence"/>
</dbReference>
<dbReference type="InterPro" id="IPR001304">
    <property type="entry name" value="C-type_lectin-like"/>
</dbReference>
<dbReference type="Pfam" id="PF00059">
    <property type="entry name" value="Lectin_C"/>
    <property type="match status" value="1"/>
</dbReference>
<reference evidence="3 4" key="1">
    <citation type="submission" date="2023-09" db="EMBL/GenBank/DDBJ databases">
        <authorList>
            <person name="Wang M."/>
        </authorList>
    </citation>
    <scope>NUCLEOTIDE SEQUENCE [LARGE SCALE GENOMIC DNA]</scope>
    <source>
        <strain evidence="3">GT-2023</strain>
        <tissue evidence="3">Liver</tissue>
    </source>
</reference>
<feature type="domain" description="C-type lectin" evidence="2">
    <location>
        <begin position="19"/>
        <end position="135"/>
    </location>
</feature>
<keyword evidence="1" id="KW-0732">Signal</keyword>
<proteinExistence type="predicted"/>
<evidence type="ECO:0000256" key="1">
    <source>
        <dbReference type="SAM" id="SignalP"/>
    </source>
</evidence>